<dbReference type="Gene3D" id="3.40.190.10">
    <property type="entry name" value="Periplasmic binding protein-like II"/>
    <property type="match status" value="2"/>
</dbReference>
<dbReference type="GO" id="GO:0003677">
    <property type="term" value="F:DNA binding"/>
    <property type="evidence" value="ECO:0007669"/>
    <property type="project" value="UniProtKB-KW"/>
</dbReference>
<dbReference type="GO" id="GO:0003700">
    <property type="term" value="F:DNA-binding transcription factor activity"/>
    <property type="evidence" value="ECO:0007669"/>
    <property type="project" value="InterPro"/>
</dbReference>
<comment type="similarity">
    <text evidence="1">Belongs to the LysR transcriptional regulatory family.</text>
</comment>
<dbReference type="Proteomes" id="UP000256900">
    <property type="component" value="Unassembled WGS sequence"/>
</dbReference>
<evidence type="ECO:0000256" key="4">
    <source>
        <dbReference type="ARBA" id="ARBA00023163"/>
    </source>
</evidence>
<proteinExistence type="inferred from homology"/>
<evidence type="ECO:0000256" key="3">
    <source>
        <dbReference type="ARBA" id="ARBA00023125"/>
    </source>
</evidence>
<dbReference type="PANTHER" id="PTHR30579:SF7">
    <property type="entry name" value="HTH-TYPE TRANSCRIPTIONAL REGULATOR LRHA-RELATED"/>
    <property type="match status" value="1"/>
</dbReference>
<dbReference type="InterPro" id="IPR005119">
    <property type="entry name" value="LysR_subst-bd"/>
</dbReference>
<evidence type="ECO:0000256" key="1">
    <source>
        <dbReference type="ARBA" id="ARBA00009437"/>
    </source>
</evidence>
<dbReference type="EMBL" id="QUMO01000005">
    <property type="protein sequence ID" value="REF84146.1"/>
    <property type="molecule type" value="Genomic_DNA"/>
</dbReference>
<keyword evidence="4" id="KW-0804">Transcription</keyword>
<dbReference type="PRINTS" id="PR00039">
    <property type="entry name" value="HTHLYSR"/>
</dbReference>
<accession>A0A3D9YNI9</accession>
<evidence type="ECO:0000313" key="7">
    <source>
        <dbReference type="Proteomes" id="UP000256900"/>
    </source>
</evidence>
<dbReference type="InterPro" id="IPR050176">
    <property type="entry name" value="LTTR"/>
</dbReference>
<organism evidence="6 7">
    <name type="scientific">Methylovirgula ligni</name>
    <dbReference type="NCBI Taxonomy" id="569860"/>
    <lineage>
        <taxon>Bacteria</taxon>
        <taxon>Pseudomonadati</taxon>
        <taxon>Pseudomonadota</taxon>
        <taxon>Alphaproteobacteria</taxon>
        <taxon>Hyphomicrobiales</taxon>
        <taxon>Beijerinckiaceae</taxon>
        <taxon>Methylovirgula</taxon>
    </lineage>
</organism>
<evidence type="ECO:0000259" key="5">
    <source>
        <dbReference type="PROSITE" id="PS50931"/>
    </source>
</evidence>
<gene>
    <name evidence="6" type="ORF">DES32_2992</name>
</gene>
<keyword evidence="2" id="KW-0805">Transcription regulation</keyword>
<dbReference type="InterPro" id="IPR036388">
    <property type="entry name" value="WH-like_DNA-bd_sf"/>
</dbReference>
<sequence>MLYDTILLRTFAAVCDTGSFTKAARMVNLTQSAVSLHIKRLEEQIGARLLRRGAEGVGATEQGEVLLSYARRILALNKEAERRLGGKGDGLIRIGAPEYFDLNQLSVLIRQFSAQNPALRLQIELGIGPDIAAMLEAGDLDLAILSREIGEGDGIALSRERRIWAAGRAMRLGPDQPAPLALYPANCRWRQVVLEQLDRAGRPWTIVAQSSGIAGILAALDAGLAITIFPESSLPETLRPLGSAEVLPALPDFEFVLRRSQTRSVAVDHLAEMIASFFQLSAALRKAPEKQAGRLIHS</sequence>
<dbReference type="Pfam" id="PF00126">
    <property type="entry name" value="HTH_1"/>
    <property type="match status" value="1"/>
</dbReference>
<keyword evidence="3 6" id="KW-0238">DNA-binding</keyword>
<dbReference type="OrthoDB" id="7840053at2"/>
<dbReference type="InterPro" id="IPR000847">
    <property type="entry name" value="LysR_HTH_N"/>
</dbReference>
<feature type="domain" description="HTH lysR-type" evidence="5">
    <location>
        <begin position="1"/>
        <end position="60"/>
    </location>
</feature>
<dbReference type="FunFam" id="1.10.10.10:FF:000001">
    <property type="entry name" value="LysR family transcriptional regulator"/>
    <property type="match status" value="1"/>
</dbReference>
<evidence type="ECO:0000313" key="6">
    <source>
        <dbReference type="EMBL" id="REF84146.1"/>
    </source>
</evidence>
<dbReference type="RefSeq" id="WP_115837506.1">
    <property type="nucleotide sequence ID" value="NZ_CP025086.1"/>
</dbReference>
<dbReference type="PROSITE" id="PS50931">
    <property type="entry name" value="HTH_LYSR"/>
    <property type="match status" value="1"/>
</dbReference>
<dbReference type="Pfam" id="PF03466">
    <property type="entry name" value="LysR_substrate"/>
    <property type="match status" value="1"/>
</dbReference>
<name>A0A3D9YNI9_9HYPH</name>
<comment type="caution">
    <text evidence="6">The sequence shown here is derived from an EMBL/GenBank/DDBJ whole genome shotgun (WGS) entry which is preliminary data.</text>
</comment>
<dbReference type="SUPFAM" id="SSF46785">
    <property type="entry name" value="Winged helix' DNA-binding domain"/>
    <property type="match status" value="1"/>
</dbReference>
<dbReference type="SUPFAM" id="SSF53850">
    <property type="entry name" value="Periplasmic binding protein-like II"/>
    <property type="match status" value="1"/>
</dbReference>
<keyword evidence="7" id="KW-1185">Reference proteome</keyword>
<reference evidence="6 7" key="1">
    <citation type="submission" date="2018-08" db="EMBL/GenBank/DDBJ databases">
        <title>Genomic Encyclopedia of Type Strains, Phase IV (KMG-IV): sequencing the most valuable type-strain genomes for metagenomic binning, comparative biology and taxonomic classification.</title>
        <authorList>
            <person name="Goeker M."/>
        </authorList>
    </citation>
    <scope>NUCLEOTIDE SEQUENCE [LARGE SCALE GENOMIC DNA]</scope>
    <source>
        <strain evidence="6 7">BW863</strain>
    </source>
</reference>
<evidence type="ECO:0000256" key="2">
    <source>
        <dbReference type="ARBA" id="ARBA00023015"/>
    </source>
</evidence>
<dbReference type="Gene3D" id="1.10.10.10">
    <property type="entry name" value="Winged helix-like DNA-binding domain superfamily/Winged helix DNA-binding domain"/>
    <property type="match status" value="1"/>
</dbReference>
<dbReference type="AlphaFoldDB" id="A0A3D9YNI9"/>
<dbReference type="InterPro" id="IPR036390">
    <property type="entry name" value="WH_DNA-bd_sf"/>
</dbReference>
<dbReference type="PANTHER" id="PTHR30579">
    <property type="entry name" value="TRANSCRIPTIONAL REGULATOR"/>
    <property type="match status" value="1"/>
</dbReference>
<protein>
    <submittedName>
        <fullName evidence="6">DNA-binding transcriptional LysR family regulator</fullName>
    </submittedName>
</protein>